<reference evidence="1" key="1">
    <citation type="submission" date="2023-07" db="EMBL/GenBank/DDBJ databases">
        <title>The genome sequence of Rhodocytophaga aerolata KACC 12507.</title>
        <authorList>
            <person name="Zhang X."/>
        </authorList>
    </citation>
    <scope>NUCLEOTIDE SEQUENCE</scope>
    <source>
        <strain evidence="1">KACC 12507</strain>
    </source>
</reference>
<evidence type="ECO:0000313" key="1">
    <source>
        <dbReference type="EMBL" id="MDO1450736.1"/>
    </source>
</evidence>
<dbReference type="PROSITE" id="PS51257">
    <property type="entry name" value="PROKAR_LIPOPROTEIN"/>
    <property type="match status" value="1"/>
</dbReference>
<gene>
    <name evidence="1" type="primary">traK</name>
    <name evidence="1" type="ORF">Q0590_30970</name>
</gene>
<dbReference type="NCBIfam" id="TIGR03781">
    <property type="entry name" value="Bac_Flav_CT_K"/>
    <property type="match status" value="1"/>
</dbReference>
<name>A0ABT8RF42_9BACT</name>
<keyword evidence="2" id="KW-1185">Reference proteome</keyword>
<accession>A0ABT8RF42</accession>
<dbReference type="EMBL" id="JAUKPO010000035">
    <property type="protein sequence ID" value="MDO1450736.1"/>
    <property type="molecule type" value="Genomic_DNA"/>
</dbReference>
<sequence length="206" mass="24065">MPLHSLKNIDTAFRQSRFLLFGFLSFASCLSMYSIYASRQAINKHLETIYVFDQGSILQAKARNVAENRPVEAREHIRRFHEYFFTLSPDEKAIGATMEKALFLSDESVKKQYDNLKEKGFYNEIIAGNISQNIQIDSVWLDVSVYPYYARCMGRIEIIRTSSVTFRNLIAECYLRDVLRSDNNPHGFLIERWRVLKNDDIKTISR</sequence>
<comment type="caution">
    <text evidence="1">The sequence shown here is derived from an EMBL/GenBank/DDBJ whole genome shotgun (WGS) entry which is preliminary data.</text>
</comment>
<dbReference type="RefSeq" id="WP_302041534.1">
    <property type="nucleotide sequence ID" value="NZ_JAUKPO010000035.1"/>
</dbReference>
<proteinExistence type="predicted"/>
<evidence type="ECO:0000313" key="2">
    <source>
        <dbReference type="Proteomes" id="UP001168528"/>
    </source>
</evidence>
<dbReference type="InterPro" id="IPR022276">
    <property type="entry name" value="Conjug_transposon_TraK"/>
</dbReference>
<protein>
    <submittedName>
        <fullName evidence="1">Conjugative transposon protein TraK</fullName>
    </submittedName>
</protein>
<dbReference type="Proteomes" id="UP001168528">
    <property type="component" value="Unassembled WGS sequence"/>
</dbReference>
<organism evidence="1 2">
    <name type="scientific">Rhodocytophaga aerolata</name>
    <dbReference type="NCBI Taxonomy" id="455078"/>
    <lineage>
        <taxon>Bacteria</taxon>
        <taxon>Pseudomonadati</taxon>
        <taxon>Bacteroidota</taxon>
        <taxon>Cytophagia</taxon>
        <taxon>Cytophagales</taxon>
        <taxon>Rhodocytophagaceae</taxon>
        <taxon>Rhodocytophaga</taxon>
    </lineage>
</organism>